<dbReference type="InterPro" id="IPR002223">
    <property type="entry name" value="Kunitz_BPTI"/>
</dbReference>
<evidence type="ECO:0000313" key="6">
    <source>
        <dbReference type="EMBL" id="CAL1274727.1"/>
    </source>
</evidence>
<gene>
    <name evidence="6" type="ORF">LARSCL_LOCUS7671</name>
</gene>
<sequence length="55" mass="6564">DPCELQHIVGLCNKSYSRYYYDQKERTCRKFTYSGCNGNKNNFKSKKECEARCKK</sequence>
<name>A0AAV1ZSP0_9ARAC</name>
<dbReference type="Pfam" id="PF00014">
    <property type="entry name" value="Kunitz_BPTI"/>
    <property type="match status" value="1"/>
</dbReference>
<dbReference type="PROSITE" id="PS00280">
    <property type="entry name" value="BPTI_KUNITZ_1"/>
    <property type="match status" value="1"/>
</dbReference>
<dbReference type="SMART" id="SM00131">
    <property type="entry name" value="KU"/>
    <property type="match status" value="1"/>
</dbReference>
<dbReference type="PANTHER" id="PTHR10083:SF374">
    <property type="entry name" value="BPTI_KUNITZ INHIBITOR DOMAIN-CONTAINING PROTEIN"/>
    <property type="match status" value="1"/>
</dbReference>
<feature type="non-terminal residue" evidence="6">
    <location>
        <position position="1"/>
    </location>
</feature>
<keyword evidence="1" id="KW-0646">Protease inhibitor</keyword>
<keyword evidence="2" id="KW-0732">Signal</keyword>
<keyword evidence="3" id="KW-0722">Serine protease inhibitor</keyword>
<keyword evidence="7" id="KW-1185">Reference proteome</keyword>
<evidence type="ECO:0000313" key="7">
    <source>
        <dbReference type="Proteomes" id="UP001497382"/>
    </source>
</evidence>
<dbReference type="InterPro" id="IPR050098">
    <property type="entry name" value="TFPI/VKTCI-like"/>
</dbReference>
<reference evidence="6 7" key="1">
    <citation type="submission" date="2024-04" db="EMBL/GenBank/DDBJ databases">
        <authorList>
            <person name="Rising A."/>
            <person name="Reimegard J."/>
            <person name="Sonavane S."/>
            <person name="Akerstrom W."/>
            <person name="Nylinder S."/>
            <person name="Hedman E."/>
            <person name="Kallberg Y."/>
        </authorList>
    </citation>
    <scope>NUCLEOTIDE SEQUENCE [LARGE SCALE GENOMIC DNA]</scope>
</reference>
<dbReference type="Proteomes" id="UP001497382">
    <property type="component" value="Unassembled WGS sequence"/>
</dbReference>
<dbReference type="SUPFAM" id="SSF57362">
    <property type="entry name" value="BPTI-like"/>
    <property type="match status" value="1"/>
</dbReference>
<dbReference type="AlphaFoldDB" id="A0AAV1ZSP0"/>
<proteinExistence type="predicted"/>
<evidence type="ECO:0000256" key="2">
    <source>
        <dbReference type="ARBA" id="ARBA00022729"/>
    </source>
</evidence>
<dbReference type="PRINTS" id="PR00759">
    <property type="entry name" value="BASICPTASE"/>
</dbReference>
<dbReference type="GO" id="GO:0005615">
    <property type="term" value="C:extracellular space"/>
    <property type="evidence" value="ECO:0007669"/>
    <property type="project" value="TreeGrafter"/>
</dbReference>
<dbReference type="EMBL" id="CAXIEN010000080">
    <property type="protein sequence ID" value="CAL1274727.1"/>
    <property type="molecule type" value="Genomic_DNA"/>
</dbReference>
<dbReference type="GO" id="GO:0004867">
    <property type="term" value="F:serine-type endopeptidase inhibitor activity"/>
    <property type="evidence" value="ECO:0007669"/>
    <property type="project" value="UniProtKB-KW"/>
</dbReference>
<evidence type="ECO:0000259" key="5">
    <source>
        <dbReference type="PROSITE" id="PS50279"/>
    </source>
</evidence>
<keyword evidence="4" id="KW-1015">Disulfide bond</keyword>
<dbReference type="InterPro" id="IPR020901">
    <property type="entry name" value="Prtase_inh_Kunz-CS"/>
</dbReference>
<organism evidence="6 7">
    <name type="scientific">Larinioides sclopetarius</name>
    <dbReference type="NCBI Taxonomy" id="280406"/>
    <lineage>
        <taxon>Eukaryota</taxon>
        <taxon>Metazoa</taxon>
        <taxon>Ecdysozoa</taxon>
        <taxon>Arthropoda</taxon>
        <taxon>Chelicerata</taxon>
        <taxon>Arachnida</taxon>
        <taxon>Araneae</taxon>
        <taxon>Araneomorphae</taxon>
        <taxon>Entelegynae</taxon>
        <taxon>Araneoidea</taxon>
        <taxon>Araneidae</taxon>
        <taxon>Larinioides</taxon>
    </lineage>
</organism>
<dbReference type="CDD" id="cd00109">
    <property type="entry name" value="Kunitz-type"/>
    <property type="match status" value="1"/>
</dbReference>
<dbReference type="Gene3D" id="4.10.410.10">
    <property type="entry name" value="Pancreatic trypsin inhibitor Kunitz domain"/>
    <property type="match status" value="1"/>
</dbReference>
<evidence type="ECO:0000256" key="4">
    <source>
        <dbReference type="ARBA" id="ARBA00023157"/>
    </source>
</evidence>
<evidence type="ECO:0000256" key="3">
    <source>
        <dbReference type="ARBA" id="ARBA00022900"/>
    </source>
</evidence>
<dbReference type="PROSITE" id="PS50279">
    <property type="entry name" value="BPTI_KUNITZ_2"/>
    <property type="match status" value="1"/>
</dbReference>
<feature type="domain" description="BPTI/Kunitz inhibitor" evidence="5">
    <location>
        <begin position="3"/>
        <end position="53"/>
    </location>
</feature>
<dbReference type="PANTHER" id="PTHR10083">
    <property type="entry name" value="KUNITZ-TYPE PROTEASE INHIBITOR-RELATED"/>
    <property type="match status" value="1"/>
</dbReference>
<comment type="caution">
    <text evidence="6">The sequence shown here is derived from an EMBL/GenBank/DDBJ whole genome shotgun (WGS) entry which is preliminary data.</text>
</comment>
<accession>A0AAV1ZSP0</accession>
<dbReference type="InterPro" id="IPR036880">
    <property type="entry name" value="Kunitz_BPTI_sf"/>
</dbReference>
<evidence type="ECO:0000256" key="1">
    <source>
        <dbReference type="ARBA" id="ARBA00022690"/>
    </source>
</evidence>
<protein>
    <recommendedName>
        <fullName evidence="5">BPTI/Kunitz inhibitor domain-containing protein</fullName>
    </recommendedName>
</protein>